<sequence length="58" mass="6759">KSNEYSNEANIDSTSPKINKNEIVIDIKINRKALLKIDRWVQEQNALILINLEYQKTS</sequence>
<evidence type="ECO:0000313" key="2">
    <source>
        <dbReference type="Proteomes" id="UP000789901"/>
    </source>
</evidence>
<comment type="caution">
    <text evidence="1">The sequence shown here is derived from an EMBL/GenBank/DDBJ whole genome shotgun (WGS) entry which is preliminary data.</text>
</comment>
<organism evidence="1 2">
    <name type="scientific">Gigaspora margarita</name>
    <dbReference type="NCBI Taxonomy" id="4874"/>
    <lineage>
        <taxon>Eukaryota</taxon>
        <taxon>Fungi</taxon>
        <taxon>Fungi incertae sedis</taxon>
        <taxon>Mucoromycota</taxon>
        <taxon>Glomeromycotina</taxon>
        <taxon>Glomeromycetes</taxon>
        <taxon>Diversisporales</taxon>
        <taxon>Gigasporaceae</taxon>
        <taxon>Gigaspora</taxon>
    </lineage>
</organism>
<name>A0ABN7WQS1_GIGMA</name>
<feature type="non-terminal residue" evidence="1">
    <location>
        <position position="1"/>
    </location>
</feature>
<accession>A0ABN7WQS1</accession>
<gene>
    <name evidence="1" type="ORF">GMARGA_LOCUS33989</name>
</gene>
<dbReference type="EMBL" id="CAJVQB010058100">
    <property type="protein sequence ID" value="CAG8838454.1"/>
    <property type="molecule type" value="Genomic_DNA"/>
</dbReference>
<reference evidence="1 2" key="1">
    <citation type="submission" date="2021-06" db="EMBL/GenBank/DDBJ databases">
        <authorList>
            <person name="Kallberg Y."/>
            <person name="Tangrot J."/>
            <person name="Rosling A."/>
        </authorList>
    </citation>
    <scope>NUCLEOTIDE SEQUENCE [LARGE SCALE GENOMIC DNA]</scope>
    <source>
        <strain evidence="1 2">120-4 pot B 10/14</strain>
    </source>
</reference>
<proteinExistence type="predicted"/>
<dbReference type="Proteomes" id="UP000789901">
    <property type="component" value="Unassembled WGS sequence"/>
</dbReference>
<protein>
    <submittedName>
        <fullName evidence="1">37190_t:CDS:1</fullName>
    </submittedName>
</protein>
<keyword evidence="2" id="KW-1185">Reference proteome</keyword>
<evidence type="ECO:0000313" key="1">
    <source>
        <dbReference type="EMBL" id="CAG8838454.1"/>
    </source>
</evidence>